<organism evidence="2 3">
    <name type="scientific">Symbiodinium natans</name>
    <dbReference type="NCBI Taxonomy" id="878477"/>
    <lineage>
        <taxon>Eukaryota</taxon>
        <taxon>Sar</taxon>
        <taxon>Alveolata</taxon>
        <taxon>Dinophyceae</taxon>
        <taxon>Suessiales</taxon>
        <taxon>Symbiodiniaceae</taxon>
        <taxon>Symbiodinium</taxon>
    </lineage>
</organism>
<evidence type="ECO:0000313" key="2">
    <source>
        <dbReference type="EMBL" id="CAE7035461.1"/>
    </source>
</evidence>
<feature type="compositionally biased region" description="Low complexity" evidence="1">
    <location>
        <begin position="230"/>
        <end position="245"/>
    </location>
</feature>
<proteinExistence type="predicted"/>
<dbReference type="AlphaFoldDB" id="A0A812IEM1"/>
<keyword evidence="3" id="KW-1185">Reference proteome</keyword>
<dbReference type="OrthoDB" id="412333at2759"/>
<evidence type="ECO:0000256" key="1">
    <source>
        <dbReference type="SAM" id="MobiDB-lite"/>
    </source>
</evidence>
<evidence type="ECO:0000313" key="3">
    <source>
        <dbReference type="Proteomes" id="UP000604046"/>
    </source>
</evidence>
<dbReference type="Proteomes" id="UP000604046">
    <property type="component" value="Unassembled WGS sequence"/>
</dbReference>
<sequence length="245" mass="27254">MSMSSSQMWWYKIDQQQAHYITFEENDIVATVKEKFISKSPSLKNMDPGQIIIRKASGEELQVDSKISQLVIQGVGTDPRTAVLVAGETSVAAGVATHPRVAPAAAVERLSLCEEALGQVQPWQWIWCRITYRSTDVGIKSRLSDHMRTYSPGTLGGTLQRRKDVTVVTIEGTHEIVRSVLTWMERMPYPRDEVSKRLIHKAKHEQFLLLRSCPEPRSENSSGNVAEEGTSASSLSDASTPSRIS</sequence>
<protein>
    <submittedName>
        <fullName evidence="2">Uncharacterized protein</fullName>
    </submittedName>
</protein>
<dbReference type="EMBL" id="CAJNDS010000264">
    <property type="protein sequence ID" value="CAE7035461.1"/>
    <property type="molecule type" value="Genomic_DNA"/>
</dbReference>
<feature type="region of interest" description="Disordered" evidence="1">
    <location>
        <begin position="213"/>
        <end position="245"/>
    </location>
</feature>
<comment type="caution">
    <text evidence="2">The sequence shown here is derived from an EMBL/GenBank/DDBJ whole genome shotgun (WGS) entry which is preliminary data.</text>
</comment>
<reference evidence="2" key="1">
    <citation type="submission" date="2021-02" db="EMBL/GenBank/DDBJ databases">
        <authorList>
            <person name="Dougan E. K."/>
            <person name="Rhodes N."/>
            <person name="Thang M."/>
            <person name="Chan C."/>
        </authorList>
    </citation>
    <scope>NUCLEOTIDE SEQUENCE</scope>
</reference>
<name>A0A812IEM1_9DINO</name>
<accession>A0A812IEM1</accession>
<gene>
    <name evidence="2" type="ORF">SNAT2548_LOCUS4298</name>
</gene>